<evidence type="ECO:0000313" key="2">
    <source>
        <dbReference type="EMBL" id="VYU59277.1"/>
    </source>
</evidence>
<sequence>MKKYYNKALFYQSFYNGKWGILGGSILFFLIMYSSMNSYINNLKYQISNLEGNSIYLDSSIFVITTFLIILLVYVMITGFNKRNNITFITGGPYTKEEVKKNEFLFLFLTLCLFVFVAAYAIICVYISNKELLPYIFNPWEYSIFIIIKIFTLGLAFIVYLSFMDMFFSNLIFTLIALVGFPMAIFFDALVIGQIYFYRVDIYNTVALRTYDILNSIINYIGDIISFISYDYTFYRGSRNVLLIIIAYLIGSIFVYYLSKFINKKIIINNINKFFVFPLVGKITIFTGVFSLLLGGLYYIIVLGDFNWLLLKNEIYISNFVYVLGITFILGLIIVVSIHLTQIILKKVNKYI</sequence>
<feature type="transmembrane region" description="Helical" evidence="1">
    <location>
        <begin position="241"/>
        <end position="258"/>
    </location>
</feature>
<keyword evidence="1" id="KW-0472">Membrane</keyword>
<dbReference type="AlphaFoldDB" id="A0A6N3G366"/>
<evidence type="ECO:0008006" key="3">
    <source>
        <dbReference type="Google" id="ProtNLM"/>
    </source>
</evidence>
<protein>
    <recommendedName>
        <fullName evidence="3">ABC-2 family transporter protein</fullName>
    </recommendedName>
</protein>
<feature type="transmembrane region" description="Helical" evidence="1">
    <location>
        <begin position="279"/>
        <end position="301"/>
    </location>
</feature>
<feature type="transmembrane region" description="Helical" evidence="1">
    <location>
        <begin position="104"/>
        <end position="128"/>
    </location>
</feature>
<feature type="transmembrane region" description="Helical" evidence="1">
    <location>
        <begin position="175"/>
        <end position="198"/>
    </location>
</feature>
<reference evidence="2" key="1">
    <citation type="submission" date="2019-11" db="EMBL/GenBank/DDBJ databases">
        <authorList>
            <person name="Feng L."/>
        </authorList>
    </citation>
    <scope>NUCLEOTIDE SEQUENCE</scope>
    <source>
        <strain evidence="2">CParaputrificumLFYP93</strain>
    </source>
</reference>
<feature type="transmembrane region" description="Helical" evidence="1">
    <location>
        <begin position="60"/>
        <end position="80"/>
    </location>
</feature>
<feature type="transmembrane region" description="Helical" evidence="1">
    <location>
        <begin position="21"/>
        <end position="40"/>
    </location>
</feature>
<gene>
    <name evidence="2" type="ORF">CPLFYP93_02875</name>
</gene>
<dbReference type="EMBL" id="CACRTV010000075">
    <property type="protein sequence ID" value="VYU59277.1"/>
    <property type="molecule type" value="Genomic_DNA"/>
</dbReference>
<name>A0A6N3G366_9CLOT</name>
<dbReference type="RefSeq" id="WP_156562508.1">
    <property type="nucleotide sequence ID" value="NZ_CACRTV010000075.1"/>
</dbReference>
<keyword evidence="1" id="KW-1133">Transmembrane helix</keyword>
<feature type="transmembrane region" description="Helical" evidence="1">
    <location>
        <begin position="140"/>
        <end position="163"/>
    </location>
</feature>
<organism evidence="2">
    <name type="scientific">Clostridium paraputrificum</name>
    <dbReference type="NCBI Taxonomy" id="29363"/>
    <lineage>
        <taxon>Bacteria</taxon>
        <taxon>Bacillati</taxon>
        <taxon>Bacillota</taxon>
        <taxon>Clostridia</taxon>
        <taxon>Eubacteriales</taxon>
        <taxon>Clostridiaceae</taxon>
        <taxon>Clostridium</taxon>
    </lineage>
</organism>
<accession>A0A6N3G366</accession>
<evidence type="ECO:0000256" key="1">
    <source>
        <dbReference type="SAM" id="Phobius"/>
    </source>
</evidence>
<feature type="transmembrane region" description="Helical" evidence="1">
    <location>
        <begin position="321"/>
        <end position="345"/>
    </location>
</feature>
<proteinExistence type="predicted"/>
<keyword evidence="1" id="KW-0812">Transmembrane</keyword>